<dbReference type="OrthoDB" id="295274at2759"/>
<evidence type="ECO:0000259" key="3">
    <source>
        <dbReference type="Pfam" id="PF11786"/>
    </source>
</evidence>
<dbReference type="RefSeq" id="XP_040739015.1">
    <property type="nucleotide sequence ID" value="XM_040892034.1"/>
</dbReference>
<dbReference type="Pfam" id="PF11786">
    <property type="entry name" value="Aft1_HRA"/>
    <property type="match status" value="1"/>
</dbReference>
<evidence type="ECO:0000313" key="5">
    <source>
        <dbReference type="Proteomes" id="UP000193922"/>
    </source>
</evidence>
<evidence type="ECO:0000313" key="4">
    <source>
        <dbReference type="EMBL" id="ORX63635.1"/>
    </source>
</evidence>
<name>A0A1Y1VRG5_9FUNG</name>
<dbReference type="Pfam" id="PF11785">
    <property type="entry name" value="Aft1_OSA"/>
    <property type="match status" value="1"/>
</dbReference>
<dbReference type="AlphaFoldDB" id="A0A1Y1VRG5"/>
<dbReference type="GeneID" id="63808682"/>
<protein>
    <submittedName>
        <fullName evidence="4">Uncharacterized protein</fullName>
    </submittedName>
</protein>
<comment type="caution">
    <text evidence="4">The sequence shown here is derived from an EMBL/GenBank/DDBJ whole genome shotgun (WGS) entry which is preliminary data.</text>
</comment>
<sequence>METHKRRTSKLSLEPNPFERSFSLAHADESQSGRSSVGNANSSKPITLPPVTAINSPLGHEGVSAAWGRDSLRSGPLSPAMLGGPAAQTSRARITPRLGLTDPTLHTGLTPFLQGETHPTVSSILGTSTIDGSKPSPGFQALLRAVSGSEITATPGGTLHVKPLQNISASVTATALQRSPRTNDSGGREESAERIADAGECDLSDITGYI</sequence>
<proteinExistence type="predicted"/>
<dbReference type="InterPro" id="IPR021755">
    <property type="entry name" value="TF_Aft1_HRA"/>
</dbReference>
<feature type="compositionally biased region" description="Basic and acidic residues" evidence="1">
    <location>
        <begin position="186"/>
        <end position="197"/>
    </location>
</feature>
<reference evidence="4 5" key="1">
    <citation type="submission" date="2016-07" db="EMBL/GenBank/DDBJ databases">
        <title>Pervasive Adenine N6-methylation of Active Genes in Fungi.</title>
        <authorList>
            <consortium name="DOE Joint Genome Institute"/>
            <person name="Mondo S.J."/>
            <person name="Dannebaum R.O."/>
            <person name="Kuo R.C."/>
            <person name="Labutti K."/>
            <person name="Haridas S."/>
            <person name="Kuo A."/>
            <person name="Salamov A."/>
            <person name="Ahrendt S.R."/>
            <person name="Lipzen A."/>
            <person name="Sullivan W."/>
            <person name="Andreopoulos W.B."/>
            <person name="Clum A."/>
            <person name="Lindquist E."/>
            <person name="Daum C."/>
            <person name="Ramamoorthy G.K."/>
            <person name="Gryganskyi A."/>
            <person name="Culley D."/>
            <person name="Magnuson J.K."/>
            <person name="James T.Y."/>
            <person name="O'Malley M.A."/>
            <person name="Stajich J.E."/>
            <person name="Spatafora J.W."/>
            <person name="Visel A."/>
            <person name="Grigoriev I.V."/>
        </authorList>
    </citation>
    <scope>NUCLEOTIDE SEQUENCE [LARGE SCALE GENOMIC DNA]</scope>
    <source>
        <strain evidence="4 5">ATCC 12442</strain>
    </source>
</reference>
<feature type="domain" description="Transcription factor Aft1 osmotic stress" evidence="2">
    <location>
        <begin position="7"/>
        <end position="24"/>
    </location>
</feature>
<evidence type="ECO:0000259" key="2">
    <source>
        <dbReference type="Pfam" id="PF11785"/>
    </source>
</evidence>
<feature type="region of interest" description="Disordered" evidence="1">
    <location>
        <begin position="174"/>
        <end position="198"/>
    </location>
</feature>
<feature type="domain" description="Transcription factor Aft1 HRA" evidence="3">
    <location>
        <begin position="66"/>
        <end position="123"/>
    </location>
</feature>
<feature type="region of interest" description="Disordered" evidence="1">
    <location>
        <begin position="1"/>
        <end position="55"/>
    </location>
</feature>
<evidence type="ECO:0000256" key="1">
    <source>
        <dbReference type="SAM" id="MobiDB-lite"/>
    </source>
</evidence>
<dbReference type="EMBL" id="MCFD01000173">
    <property type="protein sequence ID" value="ORX63635.1"/>
    <property type="molecule type" value="Genomic_DNA"/>
</dbReference>
<dbReference type="Proteomes" id="UP000193922">
    <property type="component" value="Unassembled WGS sequence"/>
</dbReference>
<organism evidence="4 5">
    <name type="scientific">Linderina pennispora</name>
    <dbReference type="NCBI Taxonomy" id="61395"/>
    <lineage>
        <taxon>Eukaryota</taxon>
        <taxon>Fungi</taxon>
        <taxon>Fungi incertae sedis</taxon>
        <taxon>Zoopagomycota</taxon>
        <taxon>Kickxellomycotina</taxon>
        <taxon>Kickxellomycetes</taxon>
        <taxon>Kickxellales</taxon>
        <taxon>Kickxellaceae</taxon>
        <taxon>Linderina</taxon>
    </lineage>
</organism>
<dbReference type="STRING" id="61395.A0A1Y1VRG5"/>
<accession>A0A1Y1VRG5</accession>
<feature type="compositionally biased region" description="Polar residues" evidence="1">
    <location>
        <begin position="174"/>
        <end position="185"/>
    </location>
</feature>
<feature type="compositionally biased region" description="Polar residues" evidence="1">
    <location>
        <begin position="32"/>
        <end position="45"/>
    </location>
</feature>
<feature type="region of interest" description="Disordered" evidence="1">
    <location>
        <begin position="76"/>
        <end position="102"/>
    </location>
</feature>
<keyword evidence="5" id="KW-1185">Reference proteome</keyword>
<gene>
    <name evidence="4" type="ORF">DL89DRAFT_74007</name>
</gene>
<dbReference type="InterPro" id="IPR020956">
    <property type="entry name" value="TF_Aft1_OSM"/>
</dbReference>